<evidence type="ECO:0000313" key="2">
    <source>
        <dbReference type="EMBL" id="CAF9914868.1"/>
    </source>
</evidence>
<protein>
    <submittedName>
        <fullName evidence="2">Uncharacterized protein</fullName>
    </submittedName>
</protein>
<accession>A0A8H3EZR0</accession>
<organism evidence="2 3">
    <name type="scientific">Imshaugia aleurites</name>
    <dbReference type="NCBI Taxonomy" id="172621"/>
    <lineage>
        <taxon>Eukaryota</taxon>
        <taxon>Fungi</taxon>
        <taxon>Dikarya</taxon>
        <taxon>Ascomycota</taxon>
        <taxon>Pezizomycotina</taxon>
        <taxon>Lecanoromycetes</taxon>
        <taxon>OSLEUM clade</taxon>
        <taxon>Lecanoromycetidae</taxon>
        <taxon>Lecanorales</taxon>
        <taxon>Lecanorineae</taxon>
        <taxon>Parmeliaceae</taxon>
        <taxon>Imshaugia</taxon>
    </lineage>
</organism>
<proteinExistence type="predicted"/>
<feature type="region of interest" description="Disordered" evidence="1">
    <location>
        <begin position="299"/>
        <end position="318"/>
    </location>
</feature>
<name>A0A8H3EZR0_9LECA</name>
<evidence type="ECO:0000313" key="3">
    <source>
        <dbReference type="Proteomes" id="UP000664534"/>
    </source>
</evidence>
<sequence length="318" mass="35078">MTPNGIVAKKAMRNVYAQASREAARPAAAVAGVTPLTADGLPAAKAAETLSAWLAWYFRWYRQGKGKGSNGALWDTQILLRDMKTSCNVARDCDSSKRYSRKELEGQGHGVRLRRVKRREAEEEYLHGDGDHQLNVNVLDLVHESHHNTATMARLAGILLMFEKRLSLSFHIKLQISGNLARFGQRRDAVNGDLWSPALHNPSFGERATPSSNPQFRYAVAIMPKVYAGGDFLAPAYMLGKIALEEAIHMPETVDQCKKLALPGQGDAFAEQMLDIHGERLEIMTQYNVELFVLSLASPGPQGQHDKEKAEVGGSSIE</sequence>
<comment type="caution">
    <text evidence="2">The sequence shown here is derived from an EMBL/GenBank/DDBJ whole genome shotgun (WGS) entry which is preliminary data.</text>
</comment>
<dbReference type="OrthoDB" id="432010at2759"/>
<dbReference type="AlphaFoldDB" id="A0A8H3EZR0"/>
<dbReference type="Gene3D" id="3.20.20.140">
    <property type="entry name" value="Metal-dependent hydrolases"/>
    <property type="match status" value="1"/>
</dbReference>
<evidence type="ECO:0000256" key="1">
    <source>
        <dbReference type="SAM" id="MobiDB-lite"/>
    </source>
</evidence>
<gene>
    <name evidence="2" type="ORF">IMSHALPRED_002266</name>
</gene>
<dbReference type="Proteomes" id="UP000664534">
    <property type="component" value="Unassembled WGS sequence"/>
</dbReference>
<keyword evidence="3" id="KW-1185">Reference proteome</keyword>
<reference evidence="2" key="1">
    <citation type="submission" date="2021-03" db="EMBL/GenBank/DDBJ databases">
        <authorList>
            <person name="Tagirdzhanova G."/>
        </authorList>
    </citation>
    <scope>NUCLEOTIDE SEQUENCE</scope>
</reference>
<dbReference type="EMBL" id="CAJPDT010000014">
    <property type="protein sequence ID" value="CAF9914868.1"/>
    <property type="molecule type" value="Genomic_DNA"/>
</dbReference>